<proteinExistence type="predicted"/>
<reference evidence="4" key="1">
    <citation type="submission" date="2021-01" db="EMBL/GenBank/DDBJ databases">
        <authorList>
            <person name="Corre E."/>
            <person name="Pelletier E."/>
            <person name="Niang G."/>
            <person name="Scheremetjew M."/>
            <person name="Finn R."/>
            <person name="Kale V."/>
            <person name="Holt S."/>
            <person name="Cochrane G."/>
            <person name="Meng A."/>
            <person name="Brown T."/>
            <person name="Cohen L."/>
        </authorList>
    </citation>
    <scope>NUCLEOTIDE SEQUENCE</scope>
    <source>
        <strain evidence="4">CCMP281</strain>
    </source>
</reference>
<dbReference type="EMBL" id="HBHX01046704">
    <property type="protein sequence ID" value="CAE0125997.1"/>
    <property type="molecule type" value="Transcribed_RNA"/>
</dbReference>
<sequence length="344" mass="38265">MAVFWDFASLHQKDPMRWDPCVLEKDEKLTESQRKLKAGYEESRGADESAAFHTALKTMHIWYAHRCTTVYFLTRLPMGWEHIKTYHLRGWPTFEHRLSALVKCFRLKVAGWTLCMDLGSESQEATQAMPTAGNDFSLEVTTKQFTNNSDSTVVATLYSECASEVLKSMEDQDYEGCTISPAGAKALGGALQLCINLRSIDLRSTQLNDLCMANMCERLEAGMLSRLINLSLNNNFITRHGLEAFSEALTLGAMPNLRKLDLERNPLGTAQPLIHAFGNGAAMRLCHLDVSHTGLQDDDAIGFTELLDRGRLHALRALRVTGNDFSSNAHAELRSSLVCSGATD</sequence>
<evidence type="ECO:0000256" key="1">
    <source>
        <dbReference type="ARBA" id="ARBA00004245"/>
    </source>
</evidence>
<accession>A0A7S3F5I2</accession>
<gene>
    <name evidence="4" type="ORF">HERI1096_LOCUS25855</name>
</gene>
<dbReference type="AlphaFoldDB" id="A0A7S3F5I2"/>
<dbReference type="Gene3D" id="3.80.10.10">
    <property type="entry name" value="Ribonuclease Inhibitor"/>
    <property type="match status" value="1"/>
</dbReference>
<keyword evidence="2" id="KW-0963">Cytoplasm</keyword>
<keyword evidence="3" id="KW-0206">Cytoskeleton</keyword>
<name>A0A7S3F5I2_9EUKA</name>
<dbReference type="PANTHER" id="PTHR24107:SF23">
    <property type="entry name" value="FLAGELLAR MEMBER 5"/>
    <property type="match status" value="1"/>
</dbReference>
<evidence type="ECO:0000313" key="4">
    <source>
        <dbReference type="EMBL" id="CAE0125997.1"/>
    </source>
</evidence>
<organism evidence="4">
    <name type="scientific">Haptolina ericina</name>
    <dbReference type="NCBI Taxonomy" id="156174"/>
    <lineage>
        <taxon>Eukaryota</taxon>
        <taxon>Haptista</taxon>
        <taxon>Haptophyta</taxon>
        <taxon>Prymnesiophyceae</taxon>
        <taxon>Prymnesiales</taxon>
        <taxon>Prymnesiaceae</taxon>
        <taxon>Haptolina</taxon>
    </lineage>
</organism>
<evidence type="ECO:0000256" key="2">
    <source>
        <dbReference type="ARBA" id="ARBA00022490"/>
    </source>
</evidence>
<dbReference type="InterPro" id="IPR032675">
    <property type="entry name" value="LRR_dom_sf"/>
</dbReference>
<evidence type="ECO:0000256" key="3">
    <source>
        <dbReference type="ARBA" id="ARBA00023212"/>
    </source>
</evidence>
<comment type="subcellular location">
    <subcellularLocation>
        <location evidence="1">Cytoplasm</location>
        <location evidence="1">Cytoskeleton</location>
    </subcellularLocation>
</comment>
<protein>
    <submittedName>
        <fullName evidence="4">Uncharacterized protein</fullName>
    </submittedName>
</protein>
<dbReference type="GO" id="GO:0005856">
    <property type="term" value="C:cytoskeleton"/>
    <property type="evidence" value="ECO:0007669"/>
    <property type="project" value="UniProtKB-SubCell"/>
</dbReference>
<dbReference type="SUPFAM" id="SSF52047">
    <property type="entry name" value="RNI-like"/>
    <property type="match status" value="1"/>
</dbReference>
<dbReference type="PANTHER" id="PTHR24107">
    <property type="entry name" value="YNEIN REGULATORY COMPLEX SUBUNIT 5"/>
    <property type="match status" value="1"/>
</dbReference>
<dbReference type="InterPro" id="IPR052410">
    <property type="entry name" value="DRC5"/>
</dbReference>